<protein>
    <submittedName>
        <fullName evidence="2">Dihydrofolate reductase family protein</fullName>
    </submittedName>
</protein>
<dbReference type="InterPro" id="IPR024072">
    <property type="entry name" value="DHFR-like_dom_sf"/>
</dbReference>
<reference evidence="3" key="1">
    <citation type="journal article" date="2019" name="Int. J. Syst. Evol. Microbiol.">
        <title>The Global Catalogue of Microorganisms (GCM) 10K type strain sequencing project: providing services to taxonomists for standard genome sequencing and annotation.</title>
        <authorList>
            <consortium name="The Broad Institute Genomics Platform"/>
            <consortium name="The Broad Institute Genome Sequencing Center for Infectious Disease"/>
            <person name="Wu L."/>
            <person name="Ma J."/>
        </authorList>
    </citation>
    <scope>NUCLEOTIDE SEQUENCE [LARGE SCALE GENOMIC DNA]</scope>
    <source>
        <strain evidence="3">JCM 13250</strain>
    </source>
</reference>
<dbReference type="EMBL" id="BAAALT010000186">
    <property type="protein sequence ID" value="GAA1821997.1"/>
    <property type="molecule type" value="Genomic_DNA"/>
</dbReference>
<dbReference type="InterPro" id="IPR050765">
    <property type="entry name" value="Riboflavin_Biosynth_HTPR"/>
</dbReference>
<dbReference type="PANTHER" id="PTHR38011">
    <property type="entry name" value="DIHYDROFOLATE REDUCTASE FAMILY PROTEIN (AFU_ORTHOLOGUE AFUA_8G06820)"/>
    <property type="match status" value="1"/>
</dbReference>
<dbReference type="RefSeq" id="WP_344136578.1">
    <property type="nucleotide sequence ID" value="NZ_BAAALT010000186.1"/>
</dbReference>
<dbReference type="Gene3D" id="3.40.430.10">
    <property type="entry name" value="Dihydrofolate Reductase, subunit A"/>
    <property type="match status" value="1"/>
</dbReference>
<comment type="caution">
    <text evidence="2">The sequence shown here is derived from an EMBL/GenBank/DDBJ whole genome shotgun (WGS) entry which is preliminary data.</text>
</comment>
<gene>
    <name evidence="2" type="ORF">GCM10009682_47770</name>
</gene>
<keyword evidence="3" id="KW-1185">Reference proteome</keyword>
<accession>A0ABP4YKX8</accession>
<dbReference type="SUPFAM" id="SSF53597">
    <property type="entry name" value="Dihydrofolate reductase-like"/>
    <property type="match status" value="1"/>
</dbReference>
<dbReference type="Pfam" id="PF01872">
    <property type="entry name" value="RibD_C"/>
    <property type="match status" value="1"/>
</dbReference>
<sequence>MTGLVVADITMSVDGFVAGRNDGLGRGLGEGGEAIHDWVMGGPWTYAQGPMFDPTGPDREAIDAMHTEYGAVIVGRRMYDVVDGWGDEAAFPQPVFVLTSRPHPRREVGTSSYTFVTDGIHAALEQAREAAGERAVVIGGGARAVQQYLAAGLVDELALHVAPVLMGAGRRLFEQIGDHVRRLEVVRVVESPHATHLRYRIGKG</sequence>
<dbReference type="Proteomes" id="UP001500218">
    <property type="component" value="Unassembled WGS sequence"/>
</dbReference>
<dbReference type="InterPro" id="IPR002734">
    <property type="entry name" value="RibDG_C"/>
</dbReference>
<feature type="domain" description="Bacterial bifunctional deaminase-reductase C-terminal" evidence="1">
    <location>
        <begin position="5"/>
        <end position="191"/>
    </location>
</feature>
<dbReference type="PANTHER" id="PTHR38011:SF12">
    <property type="entry name" value="BIFUNCTIONAL DEAMINASE-REDUCTASE DOMAIN PROTEIN"/>
    <property type="match status" value="1"/>
</dbReference>
<evidence type="ECO:0000313" key="3">
    <source>
        <dbReference type="Proteomes" id="UP001500218"/>
    </source>
</evidence>
<organism evidence="2 3">
    <name type="scientific">Luedemannella flava</name>
    <dbReference type="NCBI Taxonomy" id="349316"/>
    <lineage>
        <taxon>Bacteria</taxon>
        <taxon>Bacillati</taxon>
        <taxon>Actinomycetota</taxon>
        <taxon>Actinomycetes</taxon>
        <taxon>Micromonosporales</taxon>
        <taxon>Micromonosporaceae</taxon>
        <taxon>Luedemannella</taxon>
    </lineage>
</organism>
<name>A0ABP4YKX8_9ACTN</name>
<proteinExistence type="predicted"/>
<evidence type="ECO:0000313" key="2">
    <source>
        <dbReference type="EMBL" id="GAA1821997.1"/>
    </source>
</evidence>
<evidence type="ECO:0000259" key="1">
    <source>
        <dbReference type="Pfam" id="PF01872"/>
    </source>
</evidence>